<evidence type="ECO:0000313" key="3">
    <source>
        <dbReference type="Proteomes" id="UP000619486"/>
    </source>
</evidence>
<name>A0A918HHH2_9ACTN</name>
<keyword evidence="3" id="KW-1185">Reference proteome</keyword>
<organism evidence="2 3">
    <name type="scientific">Streptomyces purpureus</name>
    <dbReference type="NCBI Taxonomy" id="1951"/>
    <lineage>
        <taxon>Bacteria</taxon>
        <taxon>Bacillati</taxon>
        <taxon>Actinomycetota</taxon>
        <taxon>Actinomycetes</taxon>
        <taxon>Kitasatosporales</taxon>
        <taxon>Streptomycetaceae</taxon>
        <taxon>Streptomyces</taxon>
    </lineage>
</organism>
<dbReference type="EMBL" id="BMQQ01000038">
    <property type="protein sequence ID" value="GGT61052.1"/>
    <property type="molecule type" value="Genomic_DNA"/>
</dbReference>
<comment type="caution">
    <text evidence="2">The sequence shown here is derived from an EMBL/GenBank/DDBJ whole genome shotgun (WGS) entry which is preliminary data.</text>
</comment>
<feature type="region of interest" description="Disordered" evidence="1">
    <location>
        <begin position="42"/>
        <end position="61"/>
    </location>
</feature>
<evidence type="ECO:0000256" key="1">
    <source>
        <dbReference type="SAM" id="MobiDB-lite"/>
    </source>
</evidence>
<evidence type="ECO:0000313" key="2">
    <source>
        <dbReference type="EMBL" id="GGT61052.1"/>
    </source>
</evidence>
<protein>
    <submittedName>
        <fullName evidence="2">Uncharacterized protein</fullName>
    </submittedName>
</protein>
<reference evidence="2" key="2">
    <citation type="submission" date="2020-09" db="EMBL/GenBank/DDBJ databases">
        <authorList>
            <person name="Sun Q."/>
            <person name="Ohkuma M."/>
        </authorList>
    </citation>
    <scope>NUCLEOTIDE SEQUENCE</scope>
    <source>
        <strain evidence="2">JCM 3172</strain>
    </source>
</reference>
<feature type="region of interest" description="Disordered" evidence="1">
    <location>
        <begin position="1"/>
        <end position="36"/>
    </location>
</feature>
<feature type="compositionally biased region" description="Basic and acidic residues" evidence="1">
    <location>
        <begin position="47"/>
        <end position="61"/>
    </location>
</feature>
<dbReference type="Proteomes" id="UP000619486">
    <property type="component" value="Unassembled WGS sequence"/>
</dbReference>
<gene>
    <name evidence="2" type="ORF">GCM10014713_62970</name>
</gene>
<accession>A0A918HHH2</accession>
<sequence length="61" mass="6680">MEIPFQGVTALDGKPQSGNITPNGPRLYPDCPRGAEPLAAARRRIHAPKERSATGKRDPEW</sequence>
<reference evidence="2" key="1">
    <citation type="journal article" date="2014" name="Int. J. Syst. Evol. Microbiol.">
        <title>Complete genome sequence of Corynebacterium casei LMG S-19264T (=DSM 44701T), isolated from a smear-ripened cheese.</title>
        <authorList>
            <consortium name="US DOE Joint Genome Institute (JGI-PGF)"/>
            <person name="Walter F."/>
            <person name="Albersmeier A."/>
            <person name="Kalinowski J."/>
            <person name="Ruckert C."/>
        </authorList>
    </citation>
    <scope>NUCLEOTIDE SEQUENCE</scope>
    <source>
        <strain evidence="2">JCM 3172</strain>
    </source>
</reference>
<proteinExistence type="predicted"/>
<dbReference type="AlphaFoldDB" id="A0A918HHH2"/>